<proteinExistence type="predicted"/>
<gene>
    <name evidence="1" type="ORF">NEF87_000895</name>
</gene>
<sequence length="115" mass="14069">MKILMEKASESVRIQFRLSRFRKLVFKLEDFENFVSICGKFFEKPSLKKELRSTEIKFRRKKYFLYEEKRNNYLSGVIKIHKKLITWAFLCYIKEQLNEFSSSDQIKKEIEQDTH</sequence>
<reference evidence="1" key="1">
    <citation type="submission" date="2022-09" db="EMBL/GenBank/DDBJ databases">
        <title>Actin cytoskeleton and complex cell architecture in an #Asgard archaeon.</title>
        <authorList>
            <person name="Ponce Toledo R.I."/>
            <person name="Schleper C."/>
            <person name="Rodrigues Oliveira T."/>
            <person name="Wollweber F."/>
            <person name="Xu J."/>
            <person name="Rittmann S."/>
            <person name="Klingl A."/>
            <person name="Pilhofer M."/>
        </authorList>
    </citation>
    <scope>NUCLEOTIDE SEQUENCE</scope>
    <source>
        <strain evidence="1">B-35</strain>
    </source>
</reference>
<protein>
    <submittedName>
        <fullName evidence="1">Uncharacterized protein</fullName>
    </submittedName>
</protein>
<dbReference type="EMBL" id="CP104013">
    <property type="protein sequence ID" value="UYP44610.1"/>
    <property type="molecule type" value="Genomic_DNA"/>
</dbReference>
<evidence type="ECO:0000313" key="1">
    <source>
        <dbReference type="EMBL" id="UYP44610.1"/>
    </source>
</evidence>
<keyword evidence="2" id="KW-1185">Reference proteome</keyword>
<evidence type="ECO:0000313" key="2">
    <source>
        <dbReference type="Proteomes" id="UP001208689"/>
    </source>
</evidence>
<dbReference type="Proteomes" id="UP001208689">
    <property type="component" value="Chromosome"/>
</dbReference>
<organism evidence="1 2">
    <name type="scientific">Candidatus Lokiarchaeum ossiferum</name>
    <dbReference type="NCBI Taxonomy" id="2951803"/>
    <lineage>
        <taxon>Archaea</taxon>
        <taxon>Promethearchaeati</taxon>
        <taxon>Promethearchaeota</taxon>
        <taxon>Promethearchaeia</taxon>
        <taxon>Promethearchaeales</taxon>
        <taxon>Promethearchaeaceae</taxon>
        <taxon>Candidatus Lokiarchaeum</taxon>
    </lineage>
</organism>
<accession>A0ABY6HM68</accession>
<name>A0ABY6HM68_9ARCH</name>